<dbReference type="EMBL" id="LZHX01000083">
    <property type="protein sequence ID" value="OBF15053.1"/>
    <property type="molecule type" value="Genomic_DNA"/>
</dbReference>
<feature type="domain" description="DNA-binding phage zinc finger" evidence="2">
    <location>
        <begin position="110"/>
        <end position="156"/>
    </location>
</feature>
<gene>
    <name evidence="3" type="ORF">A5726_23015</name>
</gene>
<evidence type="ECO:0000259" key="2">
    <source>
        <dbReference type="Pfam" id="PF24623"/>
    </source>
</evidence>
<feature type="compositionally biased region" description="Acidic residues" evidence="1">
    <location>
        <begin position="157"/>
        <end position="167"/>
    </location>
</feature>
<organism evidence="3 4">
    <name type="scientific">Mycolicibacterium conceptionense</name>
    <dbReference type="NCBI Taxonomy" id="451644"/>
    <lineage>
        <taxon>Bacteria</taxon>
        <taxon>Bacillati</taxon>
        <taxon>Actinomycetota</taxon>
        <taxon>Actinomycetes</taxon>
        <taxon>Mycobacteriales</taxon>
        <taxon>Mycobacteriaceae</taxon>
        <taxon>Mycolicibacterium</taxon>
    </lineage>
</organism>
<dbReference type="InterPro" id="IPR056911">
    <property type="entry name" value="Phage_Znf_bind_put"/>
</dbReference>
<reference evidence="3 4" key="1">
    <citation type="submission" date="2016-06" db="EMBL/GenBank/DDBJ databases">
        <authorList>
            <person name="Kjaerup R.B."/>
            <person name="Dalgaard T.S."/>
            <person name="Juul-Madsen H.R."/>
        </authorList>
    </citation>
    <scope>NUCLEOTIDE SEQUENCE [LARGE SCALE GENOMIC DNA]</scope>
    <source>
        <strain evidence="3 4">ACS1953</strain>
    </source>
</reference>
<sequence>MTYDEVIDLLTAVAAVDRRTVGEADVHTWFDLLADVAYPDAIQAHREFRRERPGVWLEPGHILEGVRSIRRYRQPASERVSKPLPEPGAGYVACLRAAAIAANHGGPPQDRRAIRVPCTICGASEWSACTARGRGVLRMKDFHPTRKDTESALAATEFDDEEEPTQS</sequence>
<protein>
    <recommendedName>
        <fullName evidence="2">DNA-binding phage zinc finger domain-containing protein</fullName>
    </recommendedName>
</protein>
<accession>A0A1A2V2E7</accession>
<proteinExistence type="predicted"/>
<evidence type="ECO:0000313" key="3">
    <source>
        <dbReference type="EMBL" id="OBF15053.1"/>
    </source>
</evidence>
<dbReference type="Proteomes" id="UP000093779">
    <property type="component" value="Unassembled WGS sequence"/>
</dbReference>
<name>A0A1A2V2E7_9MYCO</name>
<dbReference type="Pfam" id="PF24623">
    <property type="entry name" value="Phage_zn_bind_8"/>
    <property type="match status" value="1"/>
</dbReference>
<dbReference type="AlphaFoldDB" id="A0A1A2V2E7"/>
<comment type="caution">
    <text evidence="3">The sequence shown here is derived from an EMBL/GenBank/DDBJ whole genome shotgun (WGS) entry which is preliminary data.</text>
</comment>
<evidence type="ECO:0000256" key="1">
    <source>
        <dbReference type="SAM" id="MobiDB-lite"/>
    </source>
</evidence>
<feature type="region of interest" description="Disordered" evidence="1">
    <location>
        <begin position="147"/>
        <end position="167"/>
    </location>
</feature>
<evidence type="ECO:0000313" key="4">
    <source>
        <dbReference type="Proteomes" id="UP000093779"/>
    </source>
</evidence>